<feature type="transmembrane region" description="Helical" evidence="1">
    <location>
        <begin position="12"/>
        <end position="32"/>
    </location>
</feature>
<feature type="transmembrane region" description="Helical" evidence="1">
    <location>
        <begin position="94"/>
        <end position="111"/>
    </location>
</feature>
<keyword evidence="3" id="KW-1185">Reference proteome</keyword>
<evidence type="ECO:0000313" key="3">
    <source>
        <dbReference type="Proteomes" id="UP000327179"/>
    </source>
</evidence>
<dbReference type="AlphaFoldDB" id="A0A5J6QET6"/>
<sequence>MTRKEVRRRLAMTWWRQVGFTLVPLLVMGYLFGDGEPVLPVLQMPLFIGALVSLFFSLPMFSAYKRALVATEAALGRAEEPGAWQELTRRRDRGFLAAGLPAWIAALAVLVGLNTVALFLLAMSSLVLLYLYRIPRQLG</sequence>
<accession>A0A5J6QET6</accession>
<evidence type="ECO:0000313" key="2">
    <source>
        <dbReference type="EMBL" id="QEY61114.1"/>
    </source>
</evidence>
<dbReference type="KEGG" id="plal:FXN65_03295"/>
<evidence type="ECO:0000256" key="1">
    <source>
        <dbReference type="SAM" id="Phobius"/>
    </source>
</evidence>
<gene>
    <name evidence="2" type="ORF">FXN65_03295</name>
</gene>
<dbReference type="EMBL" id="CP043311">
    <property type="protein sequence ID" value="QEY61114.1"/>
    <property type="molecule type" value="Genomic_DNA"/>
</dbReference>
<dbReference type="Proteomes" id="UP000327179">
    <property type="component" value="Chromosome"/>
</dbReference>
<keyword evidence="1" id="KW-0812">Transmembrane</keyword>
<organism evidence="2 3">
    <name type="scientific">Metapseudomonas lalkuanensis</name>
    <dbReference type="NCBI Taxonomy" id="2604832"/>
    <lineage>
        <taxon>Bacteria</taxon>
        <taxon>Pseudomonadati</taxon>
        <taxon>Pseudomonadota</taxon>
        <taxon>Gammaproteobacteria</taxon>
        <taxon>Pseudomonadales</taxon>
        <taxon>Pseudomonadaceae</taxon>
        <taxon>Metapseudomonas</taxon>
    </lineage>
</organism>
<proteinExistence type="predicted"/>
<protein>
    <submittedName>
        <fullName evidence="2">MFS transporter</fullName>
    </submittedName>
</protein>
<dbReference type="RefSeq" id="WP_151131626.1">
    <property type="nucleotide sequence ID" value="NZ_CP043311.1"/>
</dbReference>
<keyword evidence="1" id="KW-1133">Transmembrane helix</keyword>
<keyword evidence="1" id="KW-0472">Membrane</keyword>
<feature type="transmembrane region" description="Helical" evidence="1">
    <location>
        <begin position="38"/>
        <end position="58"/>
    </location>
</feature>
<name>A0A5J6QET6_9GAMM</name>
<reference evidence="2 3" key="1">
    <citation type="submission" date="2019-08" db="EMBL/GenBank/DDBJ databases">
        <title>Whole-genome Sequencing of e-waste polymer degrading bacterium Pseudomonas sp. strain PE08.</title>
        <authorList>
            <person name="Kirdat K."/>
            <person name="Debbarma P."/>
            <person name="Narawade N."/>
            <person name="Suyal D."/>
            <person name="Thorat V."/>
            <person name="Shouche Y."/>
            <person name="Goel R."/>
            <person name="Yadav A."/>
        </authorList>
    </citation>
    <scope>NUCLEOTIDE SEQUENCE [LARGE SCALE GENOMIC DNA]</scope>
    <source>
        <strain evidence="2 3">PE08</strain>
    </source>
</reference>